<evidence type="ECO:0000313" key="1">
    <source>
        <dbReference type="EMBL" id="KAJ9583686.1"/>
    </source>
</evidence>
<keyword evidence="2" id="KW-1185">Reference proteome</keyword>
<accession>A0AAD7ZNK4</accession>
<name>A0AAD7ZNK4_DIPPU</name>
<protein>
    <submittedName>
        <fullName evidence="1">Uncharacterized protein</fullName>
    </submittedName>
</protein>
<dbReference type="AlphaFoldDB" id="A0AAD7ZNK4"/>
<proteinExistence type="predicted"/>
<dbReference type="Proteomes" id="UP001233999">
    <property type="component" value="Unassembled WGS sequence"/>
</dbReference>
<feature type="non-terminal residue" evidence="1">
    <location>
        <position position="75"/>
    </location>
</feature>
<organism evidence="1 2">
    <name type="scientific">Diploptera punctata</name>
    <name type="common">Pacific beetle cockroach</name>
    <dbReference type="NCBI Taxonomy" id="6984"/>
    <lineage>
        <taxon>Eukaryota</taxon>
        <taxon>Metazoa</taxon>
        <taxon>Ecdysozoa</taxon>
        <taxon>Arthropoda</taxon>
        <taxon>Hexapoda</taxon>
        <taxon>Insecta</taxon>
        <taxon>Pterygota</taxon>
        <taxon>Neoptera</taxon>
        <taxon>Polyneoptera</taxon>
        <taxon>Dictyoptera</taxon>
        <taxon>Blattodea</taxon>
        <taxon>Blaberoidea</taxon>
        <taxon>Blaberidae</taxon>
        <taxon>Diplopterinae</taxon>
        <taxon>Diploptera</taxon>
    </lineage>
</organism>
<sequence length="75" mass="8517">CGFFTSRKTDGHNFIIGLRKFVNFCKLFSTRSRDQQVLSEKNIPKLTNFNIAGIDHTGSTHFSVRNNLPDVTRDG</sequence>
<reference evidence="1" key="1">
    <citation type="journal article" date="2023" name="IScience">
        <title>Live-bearing cockroach genome reveals convergent evolutionary mechanisms linked to viviparity in insects and beyond.</title>
        <authorList>
            <person name="Fouks B."/>
            <person name="Harrison M.C."/>
            <person name="Mikhailova A.A."/>
            <person name="Marchal E."/>
            <person name="English S."/>
            <person name="Carruthers M."/>
            <person name="Jennings E.C."/>
            <person name="Chiamaka E.L."/>
            <person name="Frigard R.A."/>
            <person name="Pippel M."/>
            <person name="Attardo G.M."/>
            <person name="Benoit J.B."/>
            <person name="Bornberg-Bauer E."/>
            <person name="Tobe S.S."/>
        </authorList>
    </citation>
    <scope>NUCLEOTIDE SEQUENCE</scope>
    <source>
        <strain evidence="1">Stay&amp;Tobe</strain>
    </source>
</reference>
<feature type="non-terminal residue" evidence="1">
    <location>
        <position position="1"/>
    </location>
</feature>
<comment type="caution">
    <text evidence="1">The sequence shown here is derived from an EMBL/GenBank/DDBJ whole genome shotgun (WGS) entry which is preliminary data.</text>
</comment>
<dbReference type="EMBL" id="JASPKZ010007545">
    <property type="protein sequence ID" value="KAJ9583686.1"/>
    <property type="molecule type" value="Genomic_DNA"/>
</dbReference>
<evidence type="ECO:0000313" key="2">
    <source>
        <dbReference type="Proteomes" id="UP001233999"/>
    </source>
</evidence>
<gene>
    <name evidence="1" type="ORF">L9F63_021971</name>
</gene>
<reference evidence="1" key="2">
    <citation type="submission" date="2023-05" db="EMBL/GenBank/DDBJ databases">
        <authorList>
            <person name="Fouks B."/>
        </authorList>
    </citation>
    <scope>NUCLEOTIDE SEQUENCE</scope>
    <source>
        <strain evidence="1">Stay&amp;Tobe</strain>
        <tissue evidence="1">Testes</tissue>
    </source>
</reference>